<dbReference type="EMBL" id="QGNW01000099">
    <property type="protein sequence ID" value="RVW97610.1"/>
    <property type="molecule type" value="Genomic_DNA"/>
</dbReference>
<feature type="chain" id="PRO_5019142797" evidence="1">
    <location>
        <begin position="30"/>
        <end position="291"/>
    </location>
</feature>
<sequence length="291" mass="30999">MPVGAPIPVTITALFALLLACGTPSMTVGGPLGKSLSAADASAAVTQNDVSNVGLPKEILSREASAPKSSRFSSDCLALTNGPMSEPSPNVALSKHWVMGLPTLNPTLEKSMPPSAPSVKGRRLRCHTSELHHFPNSAADKPDSEKTSPKVGIISNADGTLEKIEPVKLPNGPSGENFQLEVIPKGSAAGDSLIEKADDGCLSIVQGPSTFDKTQTISVGPTNPWGKRVKHGTKKGDKRTAVKDVEFKDRIGQEYAEWTNEYAYQRSRRDKCSISDPFTWYIYGQIASGIL</sequence>
<reference evidence="2 3" key="1">
    <citation type="journal article" date="2018" name="PLoS Genet.">
        <title>Population sequencing reveals clonal diversity and ancestral inbreeding in the grapevine cultivar Chardonnay.</title>
        <authorList>
            <person name="Roach M.J."/>
            <person name="Johnson D.L."/>
            <person name="Bohlmann J."/>
            <person name="van Vuuren H.J."/>
            <person name="Jones S.J."/>
            <person name="Pretorius I.S."/>
            <person name="Schmidt S.A."/>
            <person name="Borneman A.R."/>
        </authorList>
    </citation>
    <scope>NUCLEOTIDE SEQUENCE [LARGE SCALE GENOMIC DNA]</scope>
    <source>
        <strain evidence="3">cv. Chardonnay</strain>
        <tissue evidence="2">Leaf</tissue>
    </source>
</reference>
<keyword evidence="1" id="KW-0732">Signal</keyword>
<proteinExistence type="predicted"/>
<dbReference type="Proteomes" id="UP000288805">
    <property type="component" value="Unassembled WGS sequence"/>
</dbReference>
<evidence type="ECO:0000313" key="3">
    <source>
        <dbReference type="Proteomes" id="UP000288805"/>
    </source>
</evidence>
<protein>
    <submittedName>
        <fullName evidence="2">Uncharacterized protein</fullName>
    </submittedName>
</protein>
<accession>A0A438ILL6</accession>
<comment type="caution">
    <text evidence="2">The sequence shown here is derived from an EMBL/GenBank/DDBJ whole genome shotgun (WGS) entry which is preliminary data.</text>
</comment>
<name>A0A438ILL6_VITVI</name>
<dbReference type="AlphaFoldDB" id="A0A438ILL6"/>
<evidence type="ECO:0000256" key="1">
    <source>
        <dbReference type="SAM" id="SignalP"/>
    </source>
</evidence>
<organism evidence="2 3">
    <name type="scientific">Vitis vinifera</name>
    <name type="common">Grape</name>
    <dbReference type="NCBI Taxonomy" id="29760"/>
    <lineage>
        <taxon>Eukaryota</taxon>
        <taxon>Viridiplantae</taxon>
        <taxon>Streptophyta</taxon>
        <taxon>Embryophyta</taxon>
        <taxon>Tracheophyta</taxon>
        <taxon>Spermatophyta</taxon>
        <taxon>Magnoliopsida</taxon>
        <taxon>eudicotyledons</taxon>
        <taxon>Gunneridae</taxon>
        <taxon>Pentapetalae</taxon>
        <taxon>rosids</taxon>
        <taxon>Vitales</taxon>
        <taxon>Vitaceae</taxon>
        <taxon>Viteae</taxon>
        <taxon>Vitis</taxon>
    </lineage>
</organism>
<feature type="signal peptide" evidence="1">
    <location>
        <begin position="1"/>
        <end position="29"/>
    </location>
</feature>
<gene>
    <name evidence="2" type="ORF">CK203_046530</name>
</gene>
<evidence type="ECO:0000313" key="2">
    <source>
        <dbReference type="EMBL" id="RVW97610.1"/>
    </source>
</evidence>